<dbReference type="KEGG" id="scp:HMPREF0833_10973"/>
<evidence type="ECO:0000313" key="8">
    <source>
        <dbReference type="Proteomes" id="UP000001502"/>
    </source>
</evidence>
<dbReference type="InterPro" id="IPR002797">
    <property type="entry name" value="Polysacc_synth"/>
</dbReference>
<name>F8DJ95_STREP</name>
<protein>
    <submittedName>
        <fullName evidence="7">Tat pathway signal sequence domain protein</fullName>
    </submittedName>
</protein>
<feature type="transmembrane region" description="Helical" evidence="6">
    <location>
        <begin position="506"/>
        <end position="526"/>
    </location>
</feature>
<dbReference type="Pfam" id="PF01943">
    <property type="entry name" value="Polysacc_synt"/>
    <property type="match status" value="1"/>
</dbReference>
<dbReference type="PANTHER" id="PTHR30250:SF21">
    <property type="entry name" value="LIPID II FLIPPASE MURJ"/>
    <property type="match status" value="1"/>
</dbReference>
<comment type="subcellular location">
    <subcellularLocation>
        <location evidence="1">Cell membrane</location>
        <topology evidence="1">Multi-pass membrane protein</topology>
    </subcellularLocation>
</comment>
<dbReference type="InterPro" id="IPR050833">
    <property type="entry name" value="Poly_Biosynth_Transport"/>
</dbReference>
<dbReference type="CDD" id="cd13124">
    <property type="entry name" value="MATE_SpoVB_like"/>
    <property type="match status" value="1"/>
</dbReference>
<feature type="transmembrane region" description="Helical" evidence="6">
    <location>
        <begin position="170"/>
        <end position="188"/>
    </location>
</feature>
<evidence type="ECO:0000256" key="5">
    <source>
        <dbReference type="ARBA" id="ARBA00023136"/>
    </source>
</evidence>
<feature type="transmembrane region" description="Helical" evidence="6">
    <location>
        <begin position="93"/>
        <end position="110"/>
    </location>
</feature>
<dbReference type="GO" id="GO:0005886">
    <property type="term" value="C:plasma membrane"/>
    <property type="evidence" value="ECO:0007669"/>
    <property type="project" value="UniProtKB-SubCell"/>
</dbReference>
<keyword evidence="2" id="KW-1003">Cell membrane</keyword>
<dbReference type="AlphaFoldDB" id="F8DJ95"/>
<evidence type="ECO:0000256" key="6">
    <source>
        <dbReference type="SAM" id="Phobius"/>
    </source>
</evidence>
<dbReference type="Proteomes" id="UP000001502">
    <property type="component" value="Chromosome"/>
</dbReference>
<accession>F8DJ95</accession>
<evidence type="ECO:0000256" key="3">
    <source>
        <dbReference type="ARBA" id="ARBA00022692"/>
    </source>
</evidence>
<gene>
    <name evidence="7" type="ordered locus">HMPREF0833_10973</name>
</gene>
<feature type="transmembrane region" description="Helical" evidence="6">
    <location>
        <begin position="334"/>
        <end position="354"/>
    </location>
</feature>
<dbReference type="PANTHER" id="PTHR30250">
    <property type="entry name" value="PST FAMILY PREDICTED COLANIC ACID TRANSPORTER"/>
    <property type="match status" value="1"/>
</dbReference>
<keyword evidence="3 6" id="KW-0812">Transmembrane</keyword>
<sequence>MFNCNHKTIVNLKSLFYKCHGKVYNEEKKKRKRTPMSHEQNDQQAQMLRGTAWMTASNFISRLLGAAYIIPWYIWMGKYGPQANGLFTMGYNIYAWFLLISTAGVPVAVAKQVAKYNTRDQADHSFALIRGFLKFMGILGLGFAILMYLLSPVFASLSGGGKELIPIMQSLSWAVLIFPSMSVIRGFFQGFNNMKPYAISQIAEQVIRVIWMLLTTFFIMKIGSGDYVQAVTQSTFAAFIGMVASLLVLFYYLAKTGLLSSIFKKQEESEEIDTRALLIDTIREAIPFIITGSAIQLFQIVDQMTFINIMSWFTDYSQKQLLVMFSYFSANPNKITMILIAVATSIGGVGIPLLTENYVKGDLKAAGKLVQDNLTMLLAFLLPATFGAVAVAKPLYTVFYGQPDSLALGLFIVAMLQTIILGLYMVLSPMIQALFQNRKAIRYFFYGVVVKLVLQIPFILVFRSYGPLLSTTIALMVPIVLMYREIQTITQFNRTIVFKRTLLGSILTVVMLLGVLIAGLILGWIFPPNGRVSSMIYIIVIGGLGVAIYGALGLWLRYFDRFIGGQATRLRQKFRMK</sequence>
<dbReference type="HOGENOM" id="CLU_022017_1_1_9"/>
<feature type="transmembrane region" description="Helical" evidence="6">
    <location>
        <begin position="408"/>
        <end position="431"/>
    </location>
</feature>
<feature type="transmembrane region" description="Helical" evidence="6">
    <location>
        <begin position="52"/>
        <end position="73"/>
    </location>
</feature>
<evidence type="ECO:0000313" key="7">
    <source>
        <dbReference type="EMBL" id="AEH56004.1"/>
    </source>
</evidence>
<feature type="transmembrane region" description="Helical" evidence="6">
    <location>
        <begin position="131"/>
        <end position="150"/>
    </location>
</feature>
<keyword evidence="5 6" id="KW-0472">Membrane</keyword>
<feature type="transmembrane region" description="Helical" evidence="6">
    <location>
        <begin position="468"/>
        <end position="486"/>
    </location>
</feature>
<evidence type="ECO:0000256" key="1">
    <source>
        <dbReference type="ARBA" id="ARBA00004651"/>
    </source>
</evidence>
<evidence type="ECO:0000256" key="4">
    <source>
        <dbReference type="ARBA" id="ARBA00022989"/>
    </source>
</evidence>
<organism evidence="7 8">
    <name type="scientific">Streptococcus parasanguinis (strain ATCC 15912 / DSM 6778 / CIP 104372 / LMG 14537)</name>
    <dbReference type="NCBI Taxonomy" id="760570"/>
    <lineage>
        <taxon>Bacteria</taxon>
        <taxon>Bacillati</taxon>
        <taxon>Bacillota</taxon>
        <taxon>Bacilli</taxon>
        <taxon>Lactobacillales</taxon>
        <taxon>Streptococcaceae</taxon>
        <taxon>Streptococcus</taxon>
    </lineage>
</organism>
<evidence type="ECO:0000256" key="2">
    <source>
        <dbReference type="ARBA" id="ARBA00022475"/>
    </source>
</evidence>
<feature type="transmembrane region" description="Helical" evidence="6">
    <location>
        <begin position="285"/>
        <end position="314"/>
    </location>
</feature>
<feature type="transmembrane region" description="Helical" evidence="6">
    <location>
        <begin position="532"/>
        <end position="556"/>
    </location>
</feature>
<proteinExistence type="predicted"/>
<dbReference type="InterPro" id="IPR024923">
    <property type="entry name" value="PG_synth_SpoVB"/>
</dbReference>
<feature type="transmembrane region" description="Helical" evidence="6">
    <location>
        <begin position="236"/>
        <end position="254"/>
    </location>
</feature>
<feature type="transmembrane region" description="Helical" evidence="6">
    <location>
        <begin position="209"/>
        <end position="230"/>
    </location>
</feature>
<feature type="transmembrane region" description="Helical" evidence="6">
    <location>
        <begin position="374"/>
        <end position="396"/>
    </location>
</feature>
<keyword evidence="4 6" id="KW-1133">Transmembrane helix</keyword>
<dbReference type="EMBL" id="CP002843">
    <property type="protein sequence ID" value="AEH56004.1"/>
    <property type="molecule type" value="Genomic_DNA"/>
</dbReference>
<feature type="transmembrane region" description="Helical" evidence="6">
    <location>
        <begin position="443"/>
        <end position="462"/>
    </location>
</feature>
<reference evidence="8" key="1">
    <citation type="submission" date="2011-06" db="EMBL/GenBank/DDBJ databases">
        <title>Complete sequence of Streptococcus parasanguinis strain ATCC 15912.</title>
        <authorList>
            <person name="Muzny D."/>
            <person name="Qin X."/>
            <person name="Buhay C."/>
            <person name="Dugan-Rocha S."/>
            <person name="Ding Y."/>
            <person name="Chen G."/>
            <person name="Hawes A."/>
            <person name="Holder M."/>
            <person name="Jhangiani S."/>
            <person name="Johnson A."/>
            <person name="Khan Z."/>
            <person name="Li Z."/>
            <person name="Liu W."/>
            <person name="Liu X."/>
            <person name="Perez L."/>
            <person name="Shen H."/>
            <person name="Wang Q."/>
            <person name="Watt J."/>
            <person name="Xi L."/>
            <person name="Xin Y."/>
            <person name="Zhou J."/>
            <person name="Deng J."/>
            <person name="Jiang H."/>
            <person name="Liu Y."/>
            <person name="Qu J."/>
            <person name="Song X.-Z."/>
            <person name="Zhang L."/>
            <person name="Villasana D."/>
            <person name="Johnson A."/>
            <person name="Liu J."/>
            <person name="Liyanage D."/>
            <person name="Lorensuhewa L."/>
            <person name="Robinson T."/>
            <person name="Song A."/>
            <person name="Song B.-B."/>
            <person name="Dinh H."/>
            <person name="Thornton R."/>
            <person name="Coyle M."/>
            <person name="Francisco L."/>
            <person name="Jackson L."/>
            <person name="Javaid M."/>
            <person name="Korchina V."/>
            <person name="Kovar C."/>
            <person name="Mata R."/>
            <person name="Mathew T."/>
            <person name="Ngo R."/>
            <person name="Nguyen L."/>
            <person name="Nguyen N."/>
            <person name="Okwuonu G."/>
            <person name="Ongeri F."/>
            <person name="Pham C."/>
            <person name="Simmons D."/>
            <person name="Wilczek-Boney K."/>
            <person name="Hale W."/>
            <person name="Jakkamsetti A."/>
            <person name="Pham P."/>
            <person name="Ruth R."/>
            <person name="San Lucas F."/>
            <person name="Warren J."/>
            <person name="Zhang J."/>
            <person name="Zhao Z."/>
            <person name="Zhou C."/>
            <person name="Zhu D."/>
            <person name="Lee S."/>
            <person name="Bess C."/>
            <person name="Blankenburg K."/>
            <person name="Forbes L."/>
            <person name="Fu Q."/>
            <person name="Gubbala S."/>
            <person name="Hirani K."/>
            <person name="Jayaseelan J.C."/>
            <person name="Lara F."/>
            <person name="Munidasa M."/>
            <person name="Palculict T."/>
            <person name="Patil S."/>
            <person name="Pu L.-L."/>
            <person name="Saada N."/>
            <person name="Tang L."/>
            <person name="Weissenberger G."/>
            <person name="Zhu Y."/>
            <person name="Hemphill L."/>
            <person name="Shang Y."/>
            <person name="Youmans B."/>
            <person name="Ayvaz T."/>
            <person name="Ross M."/>
            <person name="Santibanez J."/>
            <person name="Aqrawi P."/>
            <person name="Gross S."/>
            <person name="Joshi V."/>
            <person name="Fowler G."/>
            <person name="Nazareth L."/>
            <person name="Reid J."/>
            <person name="Worley K."/>
            <person name="Petrosino J."/>
            <person name="Highlander S."/>
            <person name="Gibbs R."/>
        </authorList>
    </citation>
    <scope>NUCLEOTIDE SEQUENCE [LARGE SCALE GENOMIC DNA]</scope>
    <source>
        <strain evidence="8">ATCC 15912 / DSM 6778 / CIP 104372 / LMG 14537</strain>
    </source>
</reference>